<keyword evidence="4" id="KW-1185">Reference proteome</keyword>
<evidence type="ECO:0008006" key="5">
    <source>
        <dbReference type="Google" id="ProtNLM"/>
    </source>
</evidence>
<keyword evidence="1" id="KW-0175">Coiled coil</keyword>
<evidence type="ECO:0000313" key="4">
    <source>
        <dbReference type="Proteomes" id="UP001295423"/>
    </source>
</evidence>
<dbReference type="GO" id="GO:0042175">
    <property type="term" value="C:nuclear outer membrane-endoplasmic reticulum membrane network"/>
    <property type="evidence" value="ECO:0007669"/>
    <property type="project" value="TreeGrafter"/>
</dbReference>
<dbReference type="GO" id="GO:1990904">
    <property type="term" value="C:ribonucleoprotein complex"/>
    <property type="evidence" value="ECO:0007669"/>
    <property type="project" value="TreeGrafter"/>
</dbReference>
<protein>
    <recommendedName>
        <fullName evidence="5">Nuclear segregation protein</fullName>
    </recommendedName>
</protein>
<feature type="region of interest" description="Disordered" evidence="2">
    <location>
        <begin position="377"/>
        <end position="411"/>
    </location>
</feature>
<organism evidence="3 4">
    <name type="scientific">Cylindrotheca closterium</name>
    <dbReference type="NCBI Taxonomy" id="2856"/>
    <lineage>
        <taxon>Eukaryota</taxon>
        <taxon>Sar</taxon>
        <taxon>Stramenopiles</taxon>
        <taxon>Ochrophyta</taxon>
        <taxon>Bacillariophyta</taxon>
        <taxon>Bacillariophyceae</taxon>
        <taxon>Bacillariophycidae</taxon>
        <taxon>Bacillariales</taxon>
        <taxon>Bacillariaceae</taxon>
        <taxon>Cylindrotheca</taxon>
    </lineage>
</organism>
<sequence length="526" mass="59705">MASEEPKTAPSEEAPVSDSKPAENNENGGKKNNGKKGQRDERPIEELYDLSKPIPGVDRPDKAKFDKEFAEIDARFELKRNEKRKVQQKIDASRNNGKGSEIGKHREALKTLRNKKQILINEKKVIRSELDSLKAAGDKLSQERKDTRSAVKFGTVEEIDKEIKNLSRRQETTSMSLGEEKKLIKELDALKASKDKIKSLKDKELDFEGVKLKRNAINTNIKAKDKEIDAVAKEMDVVGSKIKELSEKHTDKKGEVDTLFKDRERLNKEIKDILSEKDALRDAFREKSNNWYNFQRAVKARKKIEYDEEKKQRDEEHKAYLKKMEEEELKKVPYEEEQGLCEYLADYLERTYLGGTSTKDEEAKKEDVIAVKDDPFAGFKPVSKKDEEEEFMSKGKGKKKRQRQQKKDVAAPFTLNLDSFEQFGLIGMSPPTKLGEVEGSVKALREKKEWFKNQPRGSVPTAKDIRKQNEKAASKLRQSSGPSKGAAPKGKFNLSSEDFAPLGKGSSTAAEDKSSWGQKPAAEESS</sequence>
<accession>A0AAD2JHF3</accession>
<evidence type="ECO:0000313" key="3">
    <source>
        <dbReference type="EMBL" id="CAJ1951202.1"/>
    </source>
</evidence>
<feature type="compositionally biased region" description="Basic residues" evidence="2">
    <location>
        <begin position="395"/>
        <end position="404"/>
    </location>
</feature>
<proteinExistence type="predicted"/>
<comment type="caution">
    <text evidence="3">The sequence shown here is derived from an EMBL/GenBank/DDBJ whole genome shotgun (WGS) entry which is preliminary data.</text>
</comment>
<dbReference type="PANTHER" id="PTHR31027:SF2">
    <property type="entry name" value="LEBERCILIN DOMAIN-CONTAINING PROTEIN"/>
    <property type="match status" value="1"/>
</dbReference>
<name>A0AAD2JHF3_9STRA</name>
<gene>
    <name evidence="3" type="ORF">CYCCA115_LOCUS12956</name>
</gene>
<dbReference type="GO" id="GO:0003729">
    <property type="term" value="F:mRNA binding"/>
    <property type="evidence" value="ECO:0007669"/>
    <property type="project" value="TreeGrafter"/>
</dbReference>
<dbReference type="GO" id="GO:0008298">
    <property type="term" value="P:intracellular mRNA localization"/>
    <property type="evidence" value="ECO:0007669"/>
    <property type="project" value="TreeGrafter"/>
</dbReference>
<reference evidence="3" key="1">
    <citation type="submission" date="2023-08" db="EMBL/GenBank/DDBJ databases">
        <authorList>
            <person name="Audoor S."/>
            <person name="Bilcke G."/>
        </authorList>
    </citation>
    <scope>NUCLEOTIDE SEQUENCE</scope>
</reference>
<dbReference type="InterPro" id="IPR039604">
    <property type="entry name" value="Bfr1"/>
</dbReference>
<evidence type="ECO:0000256" key="2">
    <source>
        <dbReference type="SAM" id="MobiDB-lite"/>
    </source>
</evidence>
<feature type="region of interest" description="Disordered" evidence="2">
    <location>
        <begin position="446"/>
        <end position="526"/>
    </location>
</feature>
<feature type="compositionally biased region" description="Basic and acidic residues" evidence="2">
    <location>
        <begin position="463"/>
        <end position="473"/>
    </location>
</feature>
<dbReference type="GO" id="GO:0005783">
    <property type="term" value="C:endoplasmic reticulum"/>
    <property type="evidence" value="ECO:0007669"/>
    <property type="project" value="TreeGrafter"/>
</dbReference>
<feature type="region of interest" description="Disordered" evidence="2">
    <location>
        <begin position="1"/>
        <end position="63"/>
    </location>
</feature>
<dbReference type="PANTHER" id="PTHR31027">
    <property type="entry name" value="NUCLEAR SEGREGATION PROTEIN BFR1"/>
    <property type="match status" value="1"/>
</dbReference>
<feature type="coiled-coil region" evidence="1">
    <location>
        <begin position="256"/>
        <end position="283"/>
    </location>
</feature>
<feature type="region of interest" description="Disordered" evidence="2">
    <location>
        <begin position="76"/>
        <end position="108"/>
    </location>
</feature>
<dbReference type="AlphaFoldDB" id="A0AAD2JHF3"/>
<dbReference type="Proteomes" id="UP001295423">
    <property type="component" value="Unassembled WGS sequence"/>
</dbReference>
<evidence type="ECO:0000256" key="1">
    <source>
        <dbReference type="SAM" id="Coils"/>
    </source>
</evidence>
<dbReference type="EMBL" id="CAKOGP040001781">
    <property type="protein sequence ID" value="CAJ1951202.1"/>
    <property type="molecule type" value="Genomic_DNA"/>
</dbReference>